<dbReference type="EMBL" id="CP042817">
    <property type="protein sequence ID" value="QEJ96778.1"/>
    <property type="molecule type" value="Genomic_DNA"/>
</dbReference>
<gene>
    <name evidence="1" type="ORF">FUT82_01375</name>
</gene>
<name>A0AAE6M5X6_TREPH</name>
<dbReference type="AlphaFoldDB" id="A0AAE6M5X6"/>
<dbReference type="RefSeq" id="WP_148884414.1">
    <property type="nucleotide sequence ID" value="NZ_CP042817.1"/>
</dbReference>
<proteinExistence type="predicted"/>
<organism evidence="1 2">
    <name type="scientific">Treponema phagedenis</name>
    <dbReference type="NCBI Taxonomy" id="162"/>
    <lineage>
        <taxon>Bacteria</taxon>
        <taxon>Pseudomonadati</taxon>
        <taxon>Spirochaetota</taxon>
        <taxon>Spirochaetia</taxon>
        <taxon>Spirochaetales</taxon>
        <taxon>Treponemataceae</taxon>
        <taxon>Treponema</taxon>
    </lineage>
</organism>
<sequence>MLAVKIGNSYKITIQELEEYYERRDPRCAGIVRELAGNIKRQRGGGCFQRKPNHYPSIDIQRNLNAYKIPGEREWNINKSDLKKFIERNETINN</sequence>
<reference evidence="1 2" key="1">
    <citation type="submission" date="2019-08" db="EMBL/GenBank/DDBJ databases">
        <authorList>
            <person name="Kuhnert P."/>
        </authorList>
    </citation>
    <scope>NUCLEOTIDE SEQUENCE [LARGE SCALE GENOMIC DNA]</scope>
    <source>
        <strain evidence="1 2">B36.5</strain>
    </source>
</reference>
<accession>A0AAE6M5X6</accession>
<evidence type="ECO:0000313" key="2">
    <source>
        <dbReference type="Proteomes" id="UP000323594"/>
    </source>
</evidence>
<protein>
    <submittedName>
        <fullName evidence="1">Uncharacterized protein</fullName>
    </submittedName>
</protein>
<dbReference type="Proteomes" id="UP000323594">
    <property type="component" value="Chromosome"/>
</dbReference>
<evidence type="ECO:0000313" key="1">
    <source>
        <dbReference type="EMBL" id="QEJ96778.1"/>
    </source>
</evidence>